<evidence type="ECO:0000256" key="2">
    <source>
        <dbReference type="SAM" id="MobiDB-lite"/>
    </source>
</evidence>
<name>A0A239N613_9ACTN</name>
<dbReference type="Proteomes" id="UP000198282">
    <property type="component" value="Unassembled WGS sequence"/>
</dbReference>
<dbReference type="PANTHER" id="PTHR44103:SF1">
    <property type="entry name" value="PROPROTEIN CONVERTASE P"/>
    <property type="match status" value="1"/>
</dbReference>
<evidence type="ECO:0000256" key="3">
    <source>
        <dbReference type="SAM" id="Phobius"/>
    </source>
</evidence>
<protein>
    <submittedName>
        <fullName evidence="5">Repeat domain-containing protein</fullName>
    </submittedName>
</protein>
<dbReference type="InterPro" id="IPR028994">
    <property type="entry name" value="Integrin_alpha_N"/>
</dbReference>
<reference evidence="5 6" key="1">
    <citation type="submission" date="2017-06" db="EMBL/GenBank/DDBJ databases">
        <authorList>
            <person name="Kim H.J."/>
            <person name="Triplett B.A."/>
        </authorList>
    </citation>
    <scope>NUCLEOTIDE SEQUENCE [LARGE SCALE GENOMIC DNA]</scope>
    <source>
        <strain evidence="5 6">CGMCC 4.2132</strain>
    </source>
</reference>
<feature type="transmembrane region" description="Helical" evidence="3">
    <location>
        <begin position="12"/>
        <end position="34"/>
    </location>
</feature>
<proteinExistence type="predicted"/>
<feature type="domain" description="Peptidase C51" evidence="4">
    <location>
        <begin position="94"/>
        <end position="186"/>
    </location>
</feature>
<dbReference type="InterPro" id="IPR007921">
    <property type="entry name" value="CHAP_dom"/>
</dbReference>
<dbReference type="AlphaFoldDB" id="A0A239N613"/>
<dbReference type="SUPFAM" id="SSF69318">
    <property type="entry name" value="Integrin alpha N-terminal domain"/>
    <property type="match status" value="2"/>
</dbReference>
<evidence type="ECO:0000313" key="6">
    <source>
        <dbReference type="Proteomes" id="UP000198282"/>
    </source>
</evidence>
<accession>A0A239N613</accession>
<evidence type="ECO:0000256" key="1">
    <source>
        <dbReference type="ARBA" id="ARBA00022729"/>
    </source>
</evidence>
<dbReference type="Gene3D" id="2.130.10.130">
    <property type="entry name" value="Integrin alpha, N-terminal"/>
    <property type="match status" value="1"/>
</dbReference>
<dbReference type="PANTHER" id="PTHR44103">
    <property type="entry name" value="PROPROTEIN CONVERTASE P"/>
    <property type="match status" value="1"/>
</dbReference>
<organism evidence="5 6">
    <name type="scientific">Streptosporangium subroseum</name>
    <dbReference type="NCBI Taxonomy" id="106412"/>
    <lineage>
        <taxon>Bacteria</taxon>
        <taxon>Bacillati</taxon>
        <taxon>Actinomycetota</taxon>
        <taxon>Actinomycetes</taxon>
        <taxon>Streptosporangiales</taxon>
        <taxon>Streptosporangiaceae</taxon>
        <taxon>Streptosporangium</taxon>
    </lineage>
</organism>
<dbReference type="Pfam" id="PF05257">
    <property type="entry name" value="CHAP"/>
    <property type="match status" value="1"/>
</dbReference>
<gene>
    <name evidence="5" type="ORF">SAMN05216276_105124</name>
</gene>
<feature type="region of interest" description="Disordered" evidence="2">
    <location>
        <begin position="212"/>
        <end position="232"/>
    </location>
</feature>
<dbReference type="Gene3D" id="3.90.1720.10">
    <property type="entry name" value="endopeptidase domain like (from Nostoc punctiforme)"/>
    <property type="match status" value="1"/>
</dbReference>
<evidence type="ECO:0000313" key="5">
    <source>
        <dbReference type="EMBL" id="SNT49619.1"/>
    </source>
</evidence>
<dbReference type="RefSeq" id="WP_089211622.1">
    <property type="nucleotide sequence ID" value="NZ_FZOD01000051.1"/>
</dbReference>
<keyword evidence="6" id="KW-1185">Reference proteome</keyword>
<dbReference type="OrthoDB" id="9815928at2"/>
<evidence type="ECO:0000259" key="4">
    <source>
        <dbReference type="Pfam" id="PF05257"/>
    </source>
</evidence>
<keyword evidence="3" id="KW-1133">Transmembrane helix</keyword>
<dbReference type="Pfam" id="PF13517">
    <property type="entry name" value="FG-GAP_3"/>
    <property type="match status" value="2"/>
</dbReference>
<dbReference type="InterPro" id="IPR013517">
    <property type="entry name" value="FG-GAP"/>
</dbReference>
<keyword evidence="3" id="KW-0812">Transmembrane</keyword>
<keyword evidence="1" id="KW-0732">Signal</keyword>
<dbReference type="EMBL" id="FZOD01000051">
    <property type="protein sequence ID" value="SNT49619.1"/>
    <property type="molecule type" value="Genomic_DNA"/>
</dbReference>
<keyword evidence="3" id="KW-0472">Membrane</keyword>
<sequence>MSASPQKSRAGVRGIAACVAIGAIVAVGLEIVVATPASAASRDTIVSVAQGELGKASRNKENPAGSGCNYYTGVFRTWKSSAGCGSADGVPFRNSDWCADFSKYVWKNAGVRYADIAEGSGGVLTGWASSFKDYGVKYGTWHSRASGYTPQPGDALVFDWEQDGVINHVGIVKSATAGTVYTIEGNSGNQIKANSYSRSNADIVGYSSPVGITSEPEAPPAGEGNSTQFGDLDGDGRDEIVAFFGDGNVHAYRNRGWDDPKVYDGPDQKIVAGGFTDPSRAKFADLDGDGRDEIVSFFPDGTVHAYRNRGWNDATVYNGNDQKVVASGFTDPSRAKFGDIDGDGRAELVSFFPDGTVHAYRNRGWNDATVYNGNDQKVVASGFTDPSTAKFGDIDGDGRAELVSFFADGVVHAYRNRGWNDATVYNGNDQKVVASGFTEPFTAKFGDIDGDGRAELVSFFADEVVHAYRNRGWNDATVYNGNDQKVVASGFTP</sequence>